<organism evidence="1">
    <name type="scientific">Mucochytrium quahogii</name>
    <dbReference type="NCBI Taxonomy" id="96639"/>
    <lineage>
        <taxon>Eukaryota</taxon>
        <taxon>Sar</taxon>
        <taxon>Stramenopiles</taxon>
        <taxon>Bigyra</taxon>
        <taxon>Labyrinthulomycetes</taxon>
        <taxon>Thraustochytrida</taxon>
        <taxon>Thraustochytriidae</taxon>
        <taxon>Mucochytrium</taxon>
    </lineage>
</organism>
<dbReference type="AlphaFoldDB" id="A0A7S2W4V2"/>
<dbReference type="Gene3D" id="3.40.50.300">
    <property type="entry name" value="P-loop containing nucleotide triphosphate hydrolases"/>
    <property type="match status" value="1"/>
</dbReference>
<name>A0A7S2W4V2_9STRA</name>
<evidence type="ECO:0008006" key="2">
    <source>
        <dbReference type="Google" id="ProtNLM"/>
    </source>
</evidence>
<dbReference type="SUPFAM" id="SSF52540">
    <property type="entry name" value="P-loop containing nucleoside triphosphate hydrolases"/>
    <property type="match status" value="1"/>
</dbReference>
<protein>
    <recommendedName>
        <fullName evidence="2">Chloramphenicol phosphotransferase</fullName>
    </recommendedName>
</protein>
<reference evidence="1" key="1">
    <citation type="submission" date="2021-01" db="EMBL/GenBank/DDBJ databases">
        <authorList>
            <person name="Corre E."/>
            <person name="Pelletier E."/>
            <person name="Niang G."/>
            <person name="Scheremetjew M."/>
            <person name="Finn R."/>
            <person name="Kale V."/>
            <person name="Holt S."/>
            <person name="Cochrane G."/>
            <person name="Meng A."/>
            <person name="Brown T."/>
            <person name="Cohen L."/>
        </authorList>
    </citation>
    <scope>NUCLEOTIDE SEQUENCE</scope>
    <source>
        <strain evidence="1">NY070348D</strain>
    </source>
</reference>
<dbReference type="EMBL" id="HBHK01002708">
    <property type="protein sequence ID" value="CAD9666134.1"/>
    <property type="molecule type" value="Transcribed_RNA"/>
</dbReference>
<accession>A0A7S2W4V2</accession>
<dbReference type="GO" id="GO:0005524">
    <property type="term" value="F:ATP binding"/>
    <property type="evidence" value="ECO:0007669"/>
    <property type="project" value="InterPro"/>
</dbReference>
<proteinExistence type="predicted"/>
<dbReference type="GO" id="GO:0016740">
    <property type="term" value="F:transferase activity"/>
    <property type="evidence" value="ECO:0007669"/>
    <property type="project" value="InterPro"/>
</dbReference>
<dbReference type="InterPro" id="IPR027417">
    <property type="entry name" value="P-loop_NTPase"/>
</dbReference>
<dbReference type="PIRSF" id="PIRSF007531">
    <property type="entry name" value="CPT"/>
    <property type="match status" value="1"/>
</dbReference>
<gene>
    <name evidence="1" type="ORF">QSP1433_LOCUS1605</name>
</gene>
<evidence type="ECO:0000313" key="1">
    <source>
        <dbReference type="EMBL" id="CAD9666134.1"/>
    </source>
</evidence>
<dbReference type="Pfam" id="PF07931">
    <property type="entry name" value="CPT"/>
    <property type="match status" value="1"/>
</dbReference>
<sequence length="227" mass="25003">MESEVKRGRIIFVNGTTSCGKSSLCKAMQEALLPEAFMLVGIDAIWGALPASLRPLLKSGDHIFVPRHSKDPDGKVVFDGVPGPTLTSLYKAGNRGILAMLESGVNIVSDQFWFTREWRDDALAVFSNVEVIVIGVHVSDAEGARRELRRPEKRQPGWNRGGARLVHRDMLYDLELDLTTLDPWTAARTLVARIAALPRPTAWAAMRRRLDQCSATSPRDIAASTSP</sequence>
<dbReference type="InterPro" id="IPR012853">
    <property type="entry name" value="CPT"/>
</dbReference>